<dbReference type="Proteomes" id="UP000503278">
    <property type="component" value="Chromosome"/>
</dbReference>
<dbReference type="PROSITE" id="PS51154">
    <property type="entry name" value="MACRO"/>
    <property type="match status" value="1"/>
</dbReference>
<dbReference type="PANTHER" id="PTHR12521">
    <property type="entry name" value="PROTEIN C6ORF130"/>
    <property type="match status" value="1"/>
</dbReference>
<dbReference type="KEGG" id="mrob:HH214_11190"/>
<gene>
    <name evidence="3" type="ORF">HH214_11190</name>
</gene>
<dbReference type="InterPro" id="IPR050892">
    <property type="entry name" value="ADP-ribose_metab_enzymes"/>
</dbReference>
<evidence type="ECO:0000256" key="1">
    <source>
        <dbReference type="ARBA" id="ARBA00035885"/>
    </source>
</evidence>
<dbReference type="EMBL" id="CP051682">
    <property type="protein sequence ID" value="QJD96390.1"/>
    <property type="molecule type" value="Genomic_DNA"/>
</dbReference>
<dbReference type="Gene3D" id="3.40.220.10">
    <property type="entry name" value="Leucine Aminopeptidase, subunit E, domain 1"/>
    <property type="match status" value="1"/>
</dbReference>
<dbReference type="SMART" id="SM00506">
    <property type="entry name" value="A1pp"/>
    <property type="match status" value="1"/>
</dbReference>
<dbReference type="PANTHER" id="PTHR12521:SF0">
    <property type="entry name" value="ADP-RIBOSE GLYCOHYDROLASE OARD1"/>
    <property type="match status" value="1"/>
</dbReference>
<feature type="domain" description="Macro" evidence="2">
    <location>
        <begin position="1"/>
        <end position="154"/>
    </location>
</feature>
<comment type="catalytic activity">
    <reaction evidence="1">
        <text>an N-(ADP-alpha-D-ribosyl)-thymidine in DNA + H2O = a thymidine in DNA + ADP-D-ribose</text>
        <dbReference type="Rhea" id="RHEA:71655"/>
        <dbReference type="Rhea" id="RHEA-COMP:13556"/>
        <dbReference type="Rhea" id="RHEA-COMP:18051"/>
        <dbReference type="ChEBI" id="CHEBI:15377"/>
        <dbReference type="ChEBI" id="CHEBI:57967"/>
        <dbReference type="ChEBI" id="CHEBI:137386"/>
        <dbReference type="ChEBI" id="CHEBI:191199"/>
    </reaction>
    <physiologicalReaction direction="left-to-right" evidence="1">
        <dbReference type="Rhea" id="RHEA:71656"/>
    </physiologicalReaction>
</comment>
<protein>
    <submittedName>
        <fullName evidence="3">Macro domain-containing protein</fullName>
    </submittedName>
</protein>
<dbReference type="AlphaFoldDB" id="A0A7L5DZ67"/>
<name>A0A7L5DZ67_9SPHI</name>
<dbReference type="InterPro" id="IPR043472">
    <property type="entry name" value="Macro_dom-like"/>
</dbReference>
<proteinExistence type="predicted"/>
<keyword evidence="4" id="KW-1185">Reference proteome</keyword>
<dbReference type="InterPro" id="IPR002589">
    <property type="entry name" value="Macro_dom"/>
</dbReference>
<accession>A0A7L5DZ67</accession>
<evidence type="ECO:0000313" key="3">
    <source>
        <dbReference type="EMBL" id="QJD96390.1"/>
    </source>
</evidence>
<sequence length="350" mass="38889">MITYTQGNLLDAQAEALVNAVNTVGVMGKGIALQFRHQFPENYKAYKDAVDQGELTTGKVQVVPIAGMGKIKYIVNFPTKQHWRSPSKILWIKEGLADLCAQIINYHISSIALPALGCGNGGLDWAVVKPIMEQYLSNLNADIIIYEPTAFVQETAKKETKMATPKLAPAKAMFLCLLYQYQESGKPVTEAVATALGYFLQRFGETQLKFKFTKDAQSLRSNEVSFLLYSLNETYLEGYEQVANNPAAKLELRASAQQEVEQQISNTLLAEEKQRLHQVTALIQPVKTNEGLLLLALVDYLMNTENISDEAALYEKLQSGRSLPIEHVRAAVKYLSKIKPGILDRQTASI</sequence>
<dbReference type="CDD" id="cd02901">
    <property type="entry name" value="Macro_Poa1p-like"/>
    <property type="match status" value="1"/>
</dbReference>
<dbReference type="GO" id="GO:0140291">
    <property type="term" value="P:peptidyl-glutamate ADP-deribosylation"/>
    <property type="evidence" value="ECO:0007669"/>
    <property type="project" value="TreeGrafter"/>
</dbReference>
<dbReference type="RefSeq" id="WP_169607686.1">
    <property type="nucleotide sequence ID" value="NZ_CP051682.1"/>
</dbReference>
<dbReference type="SUPFAM" id="SSF52949">
    <property type="entry name" value="Macro domain-like"/>
    <property type="match status" value="1"/>
</dbReference>
<dbReference type="Pfam" id="PF01661">
    <property type="entry name" value="Macro"/>
    <property type="match status" value="1"/>
</dbReference>
<reference evidence="3 4" key="1">
    <citation type="submission" date="2020-04" db="EMBL/GenBank/DDBJ databases">
        <title>Genome sequencing of novel species.</title>
        <authorList>
            <person name="Heo J."/>
            <person name="Kim S.-J."/>
            <person name="Kim J.-S."/>
            <person name="Hong S.-B."/>
            <person name="Kwon S.-W."/>
        </authorList>
    </citation>
    <scope>NUCLEOTIDE SEQUENCE [LARGE SCALE GENOMIC DNA]</scope>
    <source>
        <strain evidence="3 4">F39-2</strain>
    </source>
</reference>
<evidence type="ECO:0000313" key="4">
    <source>
        <dbReference type="Proteomes" id="UP000503278"/>
    </source>
</evidence>
<organism evidence="3 4">
    <name type="scientific">Mucilaginibacter robiniae</name>
    <dbReference type="NCBI Taxonomy" id="2728022"/>
    <lineage>
        <taxon>Bacteria</taxon>
        <taxon>Pseudomonadati</taxon>
        <taxon>Bacteroidota</taxon>
        <taxon>Sphingobacteriia</taxon>
        <taxon>Sphingobacteriales</taxon>
        <taxon>Sphingobacteriaceae</taxon>
        <taxon>Mucilaginibacter</taxon>
    </lineage>
</organism>
<evidence type="ECO:0000259" key="2">
    <source>
        <dbReference type="PROSITE" id="PS51154"/>
    </source>
</evidence>